<keyword evidence="5" id="KW-1185">Reference proteome</keyword>
<keyword evidence="2" id="KW-0732">Signal</keyword>
<evidence type="ECO:0000313" key="4">
    <source>
        <dbReference type="EMBL" id="CDW79475.1"/>
    </source>
</evidence>
<dbReference type="OrthoDB" id="429461at2759"/>
<evidence type="ECO:0000256" key="1">
    <source>
        <dbReference type="SAM" id="MobiDB-lite"/>
    </source>
</evidence>
<dbReference type="PANTHER" id="PTHR32440:SF3">
    <property type="entry name" value="CALCINEURIN-LIKE PHOSPHOESTERASE DOMAIN-CONTAINING PROTEIN"/>
    <property type="match status" value="1"/>
</dbReference>
<protein>
    <submittedName>
        <fullName evidence="4">Ser thr phosphatase family superfamily protein</fullName>
    </submittedName>
</protein>
<dbReference type="GO" id="GO:0005737">
    <property type="term" value="C:cytoplasm"/>
    <property type="evidence" value="ECO:0007669"/>
    <property type="project" value="TreeGrafter"/>
</dbReference>
<dbReference type="GO" id="GO:0016788">
    <property type="term" value="F:hydrolase activity, acting on ester bonds"/>
    <property type="evidence" value="ECO:0007669"/>
    <property type="project" value="TreeGrafter"/>
</dbReference>
<evidence type="ECO:0000313" key="5">
    <source>
        <dbReference type="Proteomes" id="UP000039865"/>
    </source>
</evidence>
<feature type="compositionally biased region" description="Polar residues" evidence="1">
    <location>
        <begin position="32"/>
        <end position="59"/>
    </location>
</feature>
<proteinExistence type="predicted"/>
<dbReference type="InterPro" id="IPR004843">
    <property type="entry name" value="Calcineurin-like_PHP"/>
</dbReference>
<feature type="chain" id="PRO_5001729335" evidence="2">
    <location>
        <begin position="20"/>
        <end position="408"/>
    </location>
</feature>
<dbReference type="PANTHER" id="PTHR32440">
    <property type="entry name" value="PHOSPHATASE DCR2-RELATED-RELATED"/>
    <property type="match status" value="1"/>
</dbReference>
<dbReference type="Pfam" id="PF00149">
    <property type="entry name" value="Metallophos"/>
    <property type="match status" value="1"/>
</dbReference>
<dbReference type="InterPro" id="IPR029052">
    <property type="entry name" value="Metallo-depent_PP-like"/>
</dbReference>
<dbReference type="InParanoid" id="A0A078AB20"/>
<feature type="domain" description="Calcineurin-like phosphoesterase" evidence="3">
    <location>
        <begin position="73"/>
        <end position="307"/>
    </location>
</feature>
<dbReference type="SUPFAM" id="SSF56300">
    <property type="entry name" value="Metallo-dependent phosphatases"/>
    <property type="match status" value="1"/>
</dbReference>
<dbReference type="EMBL" id="CCKQ01008034">
    <property type="protein sequence ID" value="CDW79475.1"/>
    <property type="molecule type" value="Genomic_DNA"/>
</dbReference>
<accession>A0A078AB20</accession>
<dbReference type="CDD" id="cd07383">
    <property type="entry name" value="MPP_Dcr2"/>
    <property type="match status" value="1"/>
</dbReference>
<sequence>MAITKFLTIAFILLGTALSKNPFKRDNKTEPKNNTIPDNQTIPVNDSASGNNTKNQNKTLPKELLKFNKNGKFKIIQFTDTHFGELAERDQNSQELMKKIMDYEKADLVVVSGDMVSGYAWDGSKGWYEHHYRQFLQPMIDKNMKWAVTAGNHDDEVDITKEEMSELDRSHDLSYTLPNSGNISKVFNYLLPIYDQSGKNIMYRLWFLDSGNLHCQNFDGYDCFEQDQIDWFRSENSKIKDDDISKGRAIAIFHIPLYQFMHLLKPGNHFYGYQQEPVCCQGLDTGLFAAIKEQKSVEWITCGHDHNNDYHGTYDDINLSYGRKTGYGGYGPKNIQRGARIFEITLEPYSVKTWIREENGNIVNHTQPHSYPSFWPAQHKCCLAKVMGQVTANYEENKKQHLLQEFYD</sequence>
<dbReference type="Proteomes" id="UP000039865">
    <property type="component" value="Unassembled WGS sequence"/>
</dbReference>
<evidence type="ECO:0000259" key="3">
    <source>
        <dbReference type="Pfam" id="PF00149"/>
    </source>
</evidence>
<dbReference type="Gene3D" id="3.60.21.10">
    <property type="match status" value="1"/>
</dbReference>
<organism evidence="4 5">
    <name type="scientific">Stylonychia lemnae</name>
    <name type="common">Ciliate</name>
    <dbReference type="NCBI Taxonomy" id="5949"/>
    <lineage>
        <taxon>Eukaryota</taxon>
        <taxon>Sar</taxon>
        <taxon>Alveolata</taxon>
        <taxon>Ciliophora</taxon>
        <taxon>Intramacronucleata</taxon>
        <taxon>Spirotrichea</taxon>
        <taxon>Stichotrichia</taxon>
        <taxon>Sporadotrichida</taxon>
        <taxon>Oxytrichidae</taxon>
        <taxon>Stylonychinae</taxon>
        <taxon>Stylonychia</taxon>
    </lineage>
</organism>
<evidence type="ECO:0000256" key="2">
    <source>
        <dbReference type="SAM" id="SignalP"/>
    </source>
</evidence>
<dbReference type="AlphaFoldDB" id="A0A078AB20"/>
<name>A0A078AB20_STYLE</name>
<feature type="region of interest" description="Disordered" evidence="1">
    <location>
        <begin position="22"/>
        <end position="59"/>
    </location>
</feature>
<reference evidence="4 5" key="1">
    <citation type="submission" date="2014-06" db="EMBL/GenBank/DDBJ databases">
        <authorList>
            <person name="Swart Estienne"/>
        </authorList>
    </citation>
    <scope>NUCLEOTIDE SEQUENCE [LARGE SCALE GENOMIC DNA]</scope>
    <source>
        <strain evidence="4 5">130c</strain>
    </source>
</reference>
<gene>
    <name evidence="4" type="primary">Contig5244.g5622</name>
    <name evidence="4" type="ORF">STYLEM_8463</name>
</gene>
<dbReference type="OMA" id="NMTWAST"/>
<feature type="signal peptide" evidence="2">
    <location>
        <begin position="1"/>
        <end position="19"/>
    </location>
</feature>